<proteinExistence type="predicted"/>
<sequence>MNSKESVNPLYSELSLNNFDLPVLAERCNLLTEILLDCHSLSQMQPVSRCLTAYLDTLQREVAKSMTDFYVVESADNQPLKRKEWLLEDTETLCDYSRALNHVLLISHVDGEMRPHLTGLLHDITHAIADDLNGSQIQVTNRSL</sequence>
<gene>
    <name evidence="1" type="ORF">V4839_18755</name>
</gene>
<keyword evidence="2" id="KW-1185">Reference proteome</keyword>
<dbReference type="RefSeq" id="WP_331390433.1">
    <property type="nucleotide sequence ID" value="NZ_JAZKLB010000001.1"/>
</dbReference>
<dbReference type="Proteomes" id="UP001335910">
    <property type="component" value="Unassembled WGS sequence"/>
</dbReference>
<organism evidence="1 2">
    <name type="scientific">Lelliottia amnigena</name>
    <name type="common">Enterobacter amnigenus</name>
    <dbReference type="NCBI Taxonomy" id="61646"/>
    <lineage>
        <taxon>Bacteria</taxon>
        <taxon>Pseudomonadati</taxon>
        <taxon>Pseudomonadota</taxon>
        <taxon>Gammaproteobacteria</taxon>
        <taxon>Enterobacterales</taxon>
        <taxon>Enterobacteriaceae</taxon>
        <taxon>Lelliottia</taxon>
    </lineage>
</organism>
<reference evidence="1 2" key="1">
    <citation type="submission" date="2023-10" db="EMBL/GenBank/DDBJ databases">
        <title>Wastewater isolates of ESBL- and carbapenemase-producing Gram-negative bacteria from New Zealand.</title>
        <authorList>
            <person name="Straub C."/>
            <person name="Weaver L."/>
            <person name="Cornelius A."/>
            <person name="Mcgill E."/>
            <person name="Dyet K."/>
            <person name="White L."/>
            <person name="Pattis I."/>
        </authorList>
    </citation>
    <scope>NUCLEOTIDE SEQUENCE [LARGE SCALE GENOMIC DNA]</scope>
    <source>
        <strain evidence="1 2">ESBL35</strain>
    </source>
</reference>
<evidence type="ECO:0000313" key="1">
    <source>
        <dbReference type="EMBL" id="MEE9685501.1"/>
    </source>
</evidence>
<evidence type="ECO:0000313" key="2">
    <source>
        <dbReference type="Proteomes" id="UP001335910"/>
    </source>
</evidence>
<dbReference type="EMBL" id="JAZKLI010000001">
    <property type="protein sequence ID" value="MEE9685501.1"/>
    <property type="molecule type" value="Genomic_DNA"/>
</dbReference>
<accession>A0ABU7UGP8</accession>
<comment type="caution">
    <text evidence="1">The sequence shown here is derived from an EMBL/GenBank/DDBJ whole genome shotgun (WGS) entry which is preliminary data.</text>
</comment>
<name>A0ABU7UGP8_LELAM</name>
<protein>
    <submittedName>
        <fullName evidence="1">Uncharacterized protein</fullName>
    </submittedName>
</protein>